<dbReference type="AlphaFoldDB" id="A0A0V8CWZ7"/>
<sequence>MKFSDRIHNLRIEKGYTLQDLANRLGTSYQTIQKYEKGISKPRLARLEELAKLFDVSISYLLGETDIRTSSTFDHTFVFSDRIKILRLEAGYSQKELAKMIGVSQGNYAKYGTEIGHIIPTIYRLKKLAEIFNVSVSYLLGETDERTLIEKAEPSSFPERLKLLRVESGYTQAEISKKLNLSSRQVYNNYEKGVNKPQKETLEKLADFFEVSVEYLLNGTQKLKSSKPK</sequence>
<dbReference type="PANTHER" id="PTHR46558">
    <property type="entry name" value="TRACRIPTIONAL REGULATORY PROTEIN-RELATED-RELATED"/>
    <property type="match status" value="1"/>
</dbReference>
<feature type="domain" description="HTH cro/C1-type" evidence="2">
    <location>
        <begin position="161"/>
        <end position="216"/>
    </location>
</feature>
<dbReference type="CDD" id="cd00093">
    <property type="entry name" value="HTH_XRE"/>
    <property type="match status" value="3"/>
</dbReference>
<evidence type="ECO:0000313" key="3">
    <source>
        <dbReference type="EMBL" id="KSU05819.1"/>
    </source>
</evidence>
<evidence type="ECO:0000259" key="2">
    <source>
        <dbReference type="PROSITE" id="PS50943"/>
    </source>
</evidence>
<dbReference type="EMBL" id="LKLP01000119">
    <property type="protein sequence ID" value="KSU05819.1"/>
    <property type="molecule type" value="Genomic_DNA"/>
</dbReference>
<dbReference type="InterPro" id="IPR001387">
    <property type="entry name" value="Cro/C1-type_HTH"/>
</dbReference>
<keyword evidence="1" id="KW-0238">DNA-binding</keyword>
<evidence type="ECO:0000256" key="1">
    <source>
        <dbReference type="ARBA" id="ARBA00023125"/>
    </source>
</evidence>
<dbReference type="PATRIC" id="fig|1360.106.peg.1163"/>
<dbReference type="Gene3D" id="1.10.260.40">
    <property type="entry name" value="lambda repressor-like DNA-binding domains"/>
    <property type="match status" value="3"/>
</dbReference>
<dbReference type="RefSeq" id="WP_058210490.1">
    <property type="nucleotide sequence ID" value="NZ_LKLP01000119.1"/>
</dbReference>
<dbReference type="Pfam" id="PF01381">
    <property type="entry name" value="HTH_3"/>
    <property type="match status" value="3"/>
</dbReference>
<gene>
    <name evidence="3" type="ORF">LMG8520_2405</name>
</gene>
<protein>
    <submittedName>
        <fullName evidence="3">Transcriptional regulator Cro/CI family</fullName>
    </submittedName>
</protein>
<proteinExistence type="predicted"/>
<feature type="domain" description="HTH cro/C1-type" evidence="2">
    <location>
        <begin position="7"/>
        <end position="61"/>
    </location>
</feature>
<dbReference type="PANTHER" id="PTHR46558:SF13">
    <property type="entry name" value="HTH-TYPE TRANSCRIPTIONAL REGULATOR IMMR"/>
    <property type="match status" value="1"/>
</dbReference>
<comment type="caution">
    <text evidence="3">The sequence shown here is derived from an EMBL/GenBank/DDBJ whole genome shotgun (WGS) entry which is preliminary data.</text>
</comment>
<feature type="domain" description="HTH cro/C1-type" evidence="2">
    <location>
        <begin position="83"/>
        <end position="139"/>
    </location>
</feature>
<dbReference type="SUPFAM" id="SSF47413">
    <property type="entry name" value="lambda repressor-like DNA-binding domains"/>
    <property type="match status" value="3"/>
</dbReference>
<name>A0A0V8CWZ7_LACLL</name>
<reference evidence="4" key="1">
    <citation type="submission" date="2015-10" db="EMBL/GenBank/DDBJ databases">
        <title>Draft Genome Sequences of 11 Lactococcus lactis subspecies cremoris strains.</title>
        <authorList>
            <person name="Wels M."/>
            <person name="Backus L."/>
            <person name="Boekhorst J."/>
            <person name="Dijkstra A."/>
            <person name="Beerthuizen M."/>
            <person name="Kelly W."/>
            <person name="Siezen R."/>
            <person name="Bachmann H."/>
            <person name="Van Hijum S."/>
        </authorList>
    </citation>
    <scope>NUCLEOTIDE SEQUENCE [LARGE SCALE GENOMIC DNA]</scope>
    <source>
        <strain evidence="4">LMG8520</strain>
    </source>
</reference>
<evidence type="ECO:0000313" key="4">
    <source>
        <dbReference type="Proteomes" id="UP000054230"/>
    </source>
</evidence>
<dbReference type="Proteomes" id="UP000054230">
    <property type="component" value="Unassembled WGS sequence"/>
</dbReference>
<dbReference type="SMART" id="SM00530">
    <property type="entry name" value="HTH_XRE"/>
    <property type="match status" value="3"/>
</dbReference>
<accession>A0A0V8CWZ7</accession>
<dbReference type="GO" id="GO:0003677">
    <property type="term" value="F:DNA binding"/>
    <property type="evidence" value="ECO:0007669"/>
    <property type="project" value="UniProtKB-KW"/>
</dbReference>
<dbReference type="InterPro" id="IPR010982">
    <property type="entry name" value="Lambda_DNA-bd_dom_sf"/>
</dbReference>
<dbReference type="PROSITE" id="PS50943">
    <property type="entry name" value="HTH_CROC1"/>
    <property type="match status" value="3"/>
</dbReference>
<organism evidence="3 4">
    <name type="scientific">Lactococcus lactis subsp. lactis</name>
    <name type="common">Streptococcus lactis</name>
    <dbReference type="NCBI Taxonomy" id="1360"/>
    <lineage>
        <taxon>Bacteria</taxon>
        <taxon>Bacillati</taxon>
        <taxon>Bacillota</taxon>
        <taxon>Bacilli</taxon>
        <taxon>Lactobacillales</taxon>
        <taxon>Streptococcaceae</taxon>
        <taxon>Lactococcus</taxon>
    </lineage>
</organism>